<keyword evidence="2" id="KW-0004">4Fe-4S</keyword>
<dbReference type="EMBL" id="JBHSDV010000001">
    <property type="protein sequence ID" value="MFC4387209.1"/>
    <property type="molecule type" value="Genomic_DNA"/>
</dbReference>
<evidence type="ECO:0000256" key="3">
    <source>
        <dbReference type="ARBA" id="ARBA00022723"/>
    </source>
</evidence>
<evidence type="ECO:0000259" key="6">
    <source>
        <dbReference type="PROSITE" id="PS51669"/>
    </source>
</evidence>
<dbReference type="Pfam" id="PF04879">
    <property type="entry name" value="Molybdop_Fe4S4"/>
    <property type="match status" value="1"/>
</dbReference>
<evidence type="ECO:0000313" key="7">
    <source>
        <dbReference type="EMBL" id="MFC4387209.1"/>
    </source>
</evidence>
<evidence type="ECO:0000256" key="2">
    <source>
        <dbReference type="ARBA" id="ARBA00022485"/>
    </source>
</evidence>
<dbReference type="PROSITE" id="PS51669">
    <property type="entry name" value="4FE4S_MOW_BIS_MGD"/>
    <property type="match status" value="1"/>
</dbReference>
<dbReference type="InterPro" id="IPR050123">
    <property type="entry name" value="Prok_molybdopt-oxidoreductase"/>
</dbReference>
<keyword evidence="8" id="KW-1185">Reference proteome</keyword>
<evidence type="ECO:0000256" key="5">
    <source>
        <dbReference type="ARBA" id="ARBA00023014"/>
    </source>
</evidence>
<evidence type="ECO:0000256" key="4">
    <source>
        <dbReference type="ARBA" id="ARBA00023004"/>
    </source>
</evidence>
<dbReference type="CDD" id="cd00508">
    <property type="entry name" value="MopB_CT_Fdh-Nap-like"/>
    <property type="match status" value="1"/>
</dbReference>
<comment type="caution">
    <text evidence="7">The sequence shown here is derived from an EMBL/GenBank/DDBJ whole genome shotgun (WGS) entry which is preliminary data.</text>
</comment>
<protein>
    <submittedName>
        <fullName evidence="7">Molybdopterin oxidoreductase family protein</fullName>
    </submittedName>
</protein>
<keyword evidence="5" id="KW-0411">Iron-sulfur</keyword>
<organism evidence="7 8">
    <name type="scientific">Gracilibacillus marinus</name>
    <dbReference type="NCBI Taxonomy" id="630535"/>
    <lineage>
        <taxon>Bacteria</taxon>
        <taxon>Bacillati</taxon>
        <taxon>Bacillota</taxon>
        <taxon>Bacilli</taxon>
        <taxon>Bacillales</taxon>
        <taxon>Bacillaceae</taxon>
        <taxon>Gracilibacillus</taxon>
    </lineage>
</organism>
<dbReference type="Gene3D" id="2.20.25.90">
    <property type="entry name" value="ADC-like domains"/>
    <property type="match status" value="1"/>
</dbReference>
<dbReference type="CDD" id="cd02754">
    <property type="entry name" value="MopB_Nitrate-R-NapA-like"/>
    <property type="match status" value="1"/>
</dbReference>
<proteinExistence type="predicted"/>
<keyword evidence="4" id="KW-0408">Iron</keyword>
<dbReference type="InterPro" id="IPR006655">
    <property type="entry name" value="Mopterin_OxRdtase_prok_CS"/>
</dbReference>
<dbReference type="Pfam" id="PF01568">
    <property type="entry name" value="Molydop_binding"/>
    <property type="match status" value="1"/>
</dbReference>
<dbReference type="RefSeq" id="WP_390196703.1">
    <property type="nucleotide sequence ID" value="NZ_JBHSDV010000001.1"/>
</dbReference>
<accession>A0ABV8VRW4</accession>
<comment type="cofactor">
    <cofactor evidence="1">
        <name>Mo-bis(molybdopterin guanine dinucleotide)</name>
        <dbReference type="ChEBI" id="CHEBI:60539"/>
    </cofactor>
</comment>
<dbReference type="PROSITE" id="PS00490">
    <property type="entry name" value="MOLYBDOPTERIN_PROK_2"/>
    <property type="match status" value="1"/>
</dbReference>
<gene>
    <name evidence="7" type="ORF">ACFOZ1_05230</name>
</gene>
<evidence type="ECO:0000256" key="1">
    <source>
        <dbReference type="ARBA" id="ARBA00001942"/>
    </source>
</evidence>
<dbReference type="InterPro" id="IPR006963">
    <property type="entry name" value="Mopterin_OxRdtase_4Fe-4S_dom"/>
</dbReference>
<dbReference type="PANTHER" id="PTHR43105">
    <property type="entry name" value="RESPIRATORY NITRATE REDUCTASE"/>
    <property type="match status" value="1"/>
</dbReference>
<dbReference type="SUPFAM" id="SSF50692">
    <property type="entry name" value="ADC-like"/>
    <property type="match status" value="1"/>
</dbReference>
<dbReference type="SMART" id="SM00926">
    <property type="entry name" value="Molybdop_Fe4S4"/>
    <property type="match status" value="1"/>
</dbReference>
<dbReference type="Gene3D" id="2.40.40.20">
    <property type="match status" value="1"/>
</dbReference>
<dbReference type="SUPFAM" id="SSF53706">
    <property type="entry name" value="Formate dehydrogenase/DMSO reductase, domains 1-3"/>
    <property type="match status" value="1"/>
</dbReference>
<sequence length="712" mass="80607">MSDLMLKYFREKQQKVQTENVYNTQCPFCSMQCKMQLIEEKVISRKHYKSIGKDNPTSNGRLCVKGMHAHQHALHPERIKQPLMKVNGQFQEVSWKKALEVIKEKFTHIKKTYGPNALSVYGSASITNEEAYVLGKFARVALQTKYIDYNGRLCMASAATGANMTFGMDRGFTNTIEEIKHTRVIILAGTNIAACQPTMMPYLEQAKNNGAYIIAIDPRETNTTKLADIHVKIKPGTDIDFANGMLKVLVENDMIDTSFIHTKTHNYDNLQRYLSTLSLEEIATKTGVPLSDIIQIAKIFGSEPTGMIFTARGIEQQINGTDTVRTFLNLLLITGKIGKKYCGYGAITGQGNGQGAREHGQKTDQLPGYRSIENKSDRQYISKVWGIEESDLPRKGVSAYEMFKKINQNEIKSMLIMCSNPIVSNPNANFVKKALSKLSFLVVADLFLSETAQLADIVLPSTSYLEDEGTMTNVEGRVMLREANFPIQGNAKHDWQIICEIARVLKKEKYFPYTSAEEIFEELRIASRGGKADYSGITYERMKKEKGVRWPCPSTQSNETTILFKEKFAHGDGKARIFVNELHPNLSKPALSTTYPLYLTTGRVMSHYLTGEQTRRSSSLRAREVEAYMEIHPETAKLYHIRPNSLVRVESRYGSIIVRSRIVSTIRKDTLFIPFHWDEKQNVNKLIDDTLDPYCQMPGFKLTVVTISCMDR</sequence>
<name>A0ABV8VRW4_9BACI</name>
<feature type="domain" description="4Fe-4S Mo/W bis-MGD-type" evidence="6">
    <location>
        <begin position="19"/>
        <end position="77"/>
    </location>
</feature>
<dbReference type="InterPro" id="IPR009010">
    <property type="entry name" value="Asp_de-COase-like_dom_sf"/>
</dbReference>
<dbReference type="NCBIfam" id="NF047855">
    <property type="entry name" value="AssmNtatRedNasC"/>
    <property type="match status" value="1"/>
</dbReference>
<keyword evidence="3" id="KW-0479">Metal-binding</keyword>
<dbReference type="Gene3D" id="3.40.228.10">
    <property type="entry name" value="Dimethylsulfoxide Reductase, domain 2"/>
    <property type="match status" value="1"/>
</dbReference>
<dbReference type="PANTHER" id="PTHR43105:SF10">
    <property type="entry name" value="NADH-QUINONE OXIDOREDUCTASE SUBUNIT G"/>
    <property type="match status" value="1"/>
</dbReference>
<dbReference type="Pfam" id="PF00384">
    <property type="entry name" value="Molybdopterin"/>
    <property type="match status" value="1"/>
</dbReference>
<reference evidence="8" key="1">
    <citation type="journal article" date="2019" name="Int. J. Syst. Evol. Microbiol.">
        <title>The Global Catalogue of Microorganisms (GCM) 10K type strain sequencing project: providing services to taxonomists for standard genome sequencing and annotation.</title>
        <authorList>
            <consortium name="The Broad Institute Genomics Platform"/>
            <consortium name="The Broad Institute Genome Sequencing Center for Infectious Disease"/>
            <person name="Wu L."/>
            <person name="Ma J."/>
        </authorList>
    </citation>
    <scope>NUCLEOTIDE SEQUENCE [LARGE SCALE GENOMIC DNA]</scope>
    <source>
        <strain evidence="8">KACC 14058</strain>
    </source>
</reference>
<dbReference type="InterPro" id="IPR006657">
    <property type="entry name" value="MoPterin_dinucl-bd_dom"/>
</dbReference>
<evidence type="ECO:0000313" key="8">
    <source>
        <dbReference type="Proteomes" id="UP001595880"/>
    </source>
</evidence>
<dbReference type="Proteomes" id="UP001595880">
    <property type="component" value="Unassembled WGS sequence"/>
</dbReference>
<dbReference type="Gene3D" id="3.40.50.740">
    <property type="match status" value="1"/>
</dbReference>
<dbReference type="InterPro" id="IPR006656">
    <property type="entry name" value="Mopterin_OxRdtase"/>
</dbReference>